<dbReference type="GO" id="GO:0000226">
    <property type="term" value="P:microtubule cytoskeleton organization"/>
    <property type="evidence" value="ECO:0007669"/>
    <property type="project" value="TreeGrafter"/>
</dbReference>
<feature type="compositionally biased region" description="Basic and acidic residues" evidence="3">
    <location>
        <begin position="377"/>
        <end position="396"/>
    </location>
</feature>
<dbReference type="AlphaFoldDB" id="A0A8B7ZAF7"/>
<dbReference type="Gene3D" id="1.10.510.10">
    <property type="entry name" value="Transferase(Phosphotransferase) domain 1"/>
    <property type="match status" value="1"/>
</dbReference>
<feature type="compositionally biased region" description="Polar residues" evidence="3">
    <location>
        <begin position="520"/>
        <end position="538"/>
    </location>
</feature>
<keyword evidence="5" id="KW-1185">Reference proteome</keyword>
<dbReference type="GO" id="GO:0050321">
    <property type="term" value="F:tau-protein kinase activity"/>
    <property type="evidence" value="ECO:0007669"/>
    <property type="project" value="TreeGrafter"/>
</dbReference>
<feature type="region of interest" description="Disordered" evidence="3">
    <location>
        <begin position="1"/>
        <end position="30"/>
    </location>
</feature>
<dbReference type="FunFam" id="1.10.510.10:FF:000944">
    <property type="entry name" value="Testis-specific serine/threonine-protein kinase 5"/>
    <property type="match status" value="1"/>
</dbReference>
<dbReference type="GeneID" id="110985317"/>
<feature type="compositionally biased region" description="Polar residues" evidence="3">
    <location>
        <begin position="397"/>
        <end position="408"/>
    </location>
</feature>
<dbReference type="PANTHER" id="PTHR24346">
    <property type="entry name" value="MAP/MICROTUBULE AFFINITY-REGULATING KINASE"/>
    <property type="match status" value="1"/>
</dbReference>
<dbReference type="SUPFAM" id="SSF56112">
    <property type="entry name" value="Protein kinase-like (PK-like)"/>
    <property type="match status" value="1"/>
</dbReference>
<evidence type="ECO:0000259" key="4">
    <source>
        <dbReference type="PROSITE" id="PS50011"/>
    </source>
</evidence>
<dbReference type="InterPro" id="IPR000719">
    <property type="entry name" value="Prot_kinase_dom"/>
</dbReference>
<evidence type="ECO:0000256" key="3">
    <source>
        <dbReference type="SAM" id="MobiDB-lite"/>
    </source>
</evidence>
<gene>
    <name evidence="6" type="primary">LOC110985317</name>
</gene>
<dbReference type="RefSeq" id="XP_022101952.1">
    <property type="nucleotide sequence ID" value="XM_022246260.1"/>
</dbReference>
<keyword evidence="2" id="KW-0067">ATP-binding</keyword>
<dbReference type="OrthoDB" id="193931at2759"/>
<feature type="compositionally biased region" description="Basic and acidic residues" evidence="3">
    <location>
        <begin position="352"/>
        <end position="365"/>
    </location>
</feature>
<evidence type="ECO:0000313" key="5">
    <source>
        <dbReference type="Proteomes" id="UP000694845"/>
    </source>
</evidence>
<feature type="region of interest" description="Disordered" evidence="3">
    <location>
        <begin position="567"/>
        <end position="625"/>
    </location>
</feature>
<keyword evidence="1" id="KW-0547">Nucleotide-binding</keyword>
<dbReference type="SMART" id="SM00220">
    <property type="entry name" value="S_TKc"/>
    <property type="match status" value="1"/>
</dbReference>
<dbReference type="GO" id="GO:0005737">
    <property type="term" value="C:cytoplasm"/>
    <property type="evidence" value="ECO:0007669"/>
    <property type="project" value="TreeGrafter"/>
</dbReference>
<evidence type="ECO:0000256" key="1">
    <source>
        <dbReference type="ARBA" id="ARBA00022741"/>
    </source>
</evidence>
<evidence type="ECO:0000313" key="6">
    <source>
        <dbReference type="RefSeq" id="XP_022101952.1"/>
    </source>
</evidence>
<dbReference type="Proteomes" id="UP000694845">
    <property type="component" value="Unplaced"/>
</dbReference>
<dbReference type="PROSITE" id="PS50011">
    <property type="entry name" value="PROTEIN_KINASE_DOM"/>
    <property type="match status" value="1"/>
</dbReference>
<reference evidence="6" key="1">
    <citation type="submission" date="2025-08" db="UniProtKB">
        <authorList>
            <consortium name="RefSeq"/>
        </authorList>
    </citation>
    <scope>IDENTIFICATION</scope>
</reference>
<dbReference type="PANTHER" id="PTHR24346:SF84">
    <property type="entry name" value="TESTIS SPECIFIC SERINE KINASE 5"/>
    <property type="match status" value="1"/>
</dbReference>
<sequence length="727" mass="81505">MVTMTYPPDQRKHRSGGGGGGVGTAGSRRTREAVLEGAECRRHGFILTDKTLGTGAYAKVRLARVGEKKLERCLKLKTDLKEKGHDMVAIKVISKKDAPSEYISKFMPREIDALRVTYKHPHLIQLYEVFRSETRIYLVMEYAPNGDILSYINECVLETGCAVKEETARRLFKQTISGVSHCHQLNVVHRDLKCENILLDENDNVKISDFGFACRFPTNRCNMLSTFCGSYAYAAPEILSAKNYDGKLADIWSLGVVLYALVNGRLPFNDQNLNTLLEQTRRKLNFQPWVSVECVDLIRKLLRTRPLTRLRMHEIITHPWVRKHLNIKKVAPFTSSQAFLKVIQESSEENYSDSRQESKQEKFTEPKLMLKPNGETVRFDSKLDKKSDKAKGKESQASKPHTQSQTGQKVAGSPLRPNFKSAKSDVMPGSGTSLQHKPGPTRAADSSRMRNLYRRILRPSLGTEYVFEIVENEHEKEQLLQKRLQSNMRGKPSPSKTPRLGVRRRAKVEASAVPPHDAISSPSPRLTKAYTPSKTPNKIKSDTADDTDSLAGYATTLIPVNVKEKTFLRTRGGTPERESRTRISYRLGLSPTPTPAGHADAKISPSDRKKHSQSEPASWKRGKAKASDFINVHGKTELWKQALSGTLQKEVVKNDLRLESPSPRASPVAALTVSNGSSSGKYKAKMRILARRNLLHSIMLKPDPEVRASEILNQLQNNLPRLNDAAA</sequence>
<evidence type="ECO:0000256" key="2">
    <source>
        <dbReference type="ARBA" id="ARBA00022840"/>
    </source>
</evidence>
<proteinExistence type="predicted"/>
<organism evidence="5 6">
    <name type="scientific">Acanthaster planci</name>
    <name type="common">Crown-of-thorns starfish</name>
    <dbReference type="NCBI Taxonomy" id="133434"/>
    <lineage>
        <taxon>Eukaryota</taxon>
        <taxon>Metazoa</taxon>
        <taxon>Echinodermata</taxon>
        <taxon>Eleutherozoa</taxon>
        <taxon>Asterozoa</taxon>
        <taxon>Asteroidea</taxon>
        <taxon>Valvatacea</taxon>
        <taxon>Valvatida</taxon>
        <taxon>Acanthasteridae</taxon>
        <taxon>Acanthaster</taxon>
    </lineage>
</organism>
<feature type="domain" description="Protein kinase" evidence="4">
    <location>
        <begin position="46"/>
        <end position="321"/>
    </location>
</feature>
<dbReference type="GO" id="GO:0005524">
    <property type="term" value="F:ATP binding"/>
    <property type="evidence" value="ECO:0007669"/>
    <property type="project" value="UniProtKB-KW"/>
</dbReference>
<dbReference type="GO" id="GO:0035556">
    <property type="term" value="P:intracellular signal transduction"/>
    <property type="evidence" value="ECO:0007669"/>
    <property type="project" value="TreeGrafter"/>
</dbReference>
<feature type="region of interest" description="Disordered" evidence="3">
    <location>
        <begin position="483"/>
        <end position="547"/>
    </location>
</feature>
<protein>
    <submittedName>
        <fullName evidence="6">Carbon catabolite-derepressing protein kinase-like isoform X1</fullName>
    </submittedName>
</protein>
<dbReference type="CDD" id="cd14003">
    <property type="entry name" value="STKc_AMPK-like"/>
    <property type="match status" value="1"/>
</dbReference>
<dbReference type="OMA" id="AQESAEC"/>
<dbReference type="InterPro" id="IPR011009">
    <property type="entry name" value="Kinase-like_dom_sf"/>
</dbReference>
<dbReference type="Pfam" id="PF00069">
    <property type="entry name" value="Pkinase"/>
    <property type="match status" value="1"/>
</dbReference>
<dbReference type="KEGG" id="aplc:110985317"/>
<name>A0A8B7ZAF7_ACAPL</name>
<dbReference type="InterPro" id="IPR008271">
    <property type="entry name" value="Ser/Thr_kinase_AS"/>
</dbReference>
<feature type="region of interest" description="Disordered" evidence="3">
    <location>
        <begin position="349"/>
        <end position="447"/>
    </location>
</feature>
<accession>A0A8B7ZAF7</accession>
<dbReference type="PROSITE" id="PS00108">
    <property type="entry name" value="PROTEIN_KINASE_ST"/>
    <property type="match status" value="1"/>
</dbReference>